<evidence type="ECO:0000256" key="4">
    <source>
        <dbReference type="ARBA" id="ARBA00022691"/>
    </source>
</evidence>
<dbReference type="Proteomes" id="UP001221302">
    <property type="component" value="Unassembled WGS sequence"/>
</dbReference>
<dbReference type="CDD" id="cd02440">
    <property type="entry name" value="AdoMet_MTases"/>
    <property type="match status" value="1"/>
</dbReference>
<dbReference type="GO" id="GO:0009234">
    <property type="term" value="P:menaquinone biosynthetic process"/>
    <property type="evidence" value="ECO:0007669"/>
    <property type="project" value="UniProtKB-UniRule"/>
</dbReference>
<dbReference type="InterPro" id="IPR023576">
    <property type="entry name" value="UbiE/COQ5_MeTrFase_CS"/>
</dbReference>
<feature type="binding site" evidence="5">
    <location>
        <position position="59"/>
    </location>
    <ligand>
        <name>S-adenosyl-L-methionine</name>
        <dbReference type="ChEBI" id="CHEBI:59789"/>
    </ligand>
</feature>
<evidence type="ECO:0000256" key="2">
    <source>
        <dbReference type="ARBA" id="ARBA00022603"/>
    </source>
</evidence>
<comment type="function">
    <text evidence="5">Methyltransferase required for the conversion of demethylmenaquinol (DMKH2) to menaquinol (MKH2).</text>
</comment>
<comment type="caution">
    <text evidence="6">The sequence shown here is derived from an EMBL/GenBank/DDBJ whole genome shotgun (WGS) entry which is preliminary data.</text>
</comment>
<evidence type="ECO:0000256" key="5">
    <source>
        <dbReference type="HAMAP-Rule" id="MF_01813"/>
    </source>
</evidence>
<keyword evidence="3 5" id="KW-0808">Transferase</keyword>
<feature type="binding site" evidence="5">
    <location>
        <position position="78"/>
    </location>
    <ligand>
        <name>S-adenosyl-L-methionine</name>
        <dbReference type="ChEBI" id="CHEBI:59789"/>
    </ligand>
</feature>
<dbReference type="SUPFAM" id="SSF53335">
    <property type="entry name" value="S-adenosyl-L-methionine-dependent methyltransferases"/>
    <property type="match status" value="1"/>
</dbReference>
<dbReference type="PANTHER" id="PTHR43591">
    <property type="entry name" value="METHYLTRANSFERASE"/>
    <property type="match status" value="1"/>
</dbReference>
<dbReference type="GO" id="GO:0043770">
    <property type="term" value="F:demethylmenaquinone methyltransferase activity"/>
    <property type="evidence" value="ECO:0007669"/>
    <property type="project" value="UniProtKB-UniRule"/>
</dbReference>
<dbReference type="GO" id="GO:0032259">
    <property type="term" value="P:methylation"/>
    <property type="evidence" value="ECO:0007669"/>
    <property type="project" value="UniProtKB-KW"/>
</dbReference>
<dbReference type="AlphaFoldDB" id="A0AAE3P2X0"/>
<evidence type="ECO:0000256" key="3">
    <source>
        <dbReference type="ARBA" id="ARBA00022679"/>
    </source>
</evidence>
<keyword evidence="2 5" id="KW-0489">Methyltransferase</keyword>
<evidence type="ECO:0000313" key="6">
    <source>
        <dbReference type="EMBL" id="MDF1612113.1"/>
    </source>
</evidence>
<dbReference type="PROSITE" id="PS01183">
    <property type="entry name" value="UBIE_1"/>
    <property type="match status" value="1"/>
</dbReference>
<dbReference type="NCBIfam" id="TIGR01934">
    <property type="entry name" value="MenG_MenH_UbiE"/>
    <property type="match status" value="1"/>
</dbReference>
<reference evidence="6" key="1">
    <citation type="submission" date="2023-03" db="EMBL/GenBank/DDBJ databases">
        <title>Stygiobacter electus gen. nov., sp. nov., facultatively anaerobic thermotolerant bacterium of the class Ignavibacteria from a well of Yessentuki mineral water deposit.</title>
        <authorList>
            <person name="Podosokorskaya O.A."/>
            <person name="Elcheninov A.G."/>
            <person name="Petrova N.F."/>
            <person name="Zavarzina D.G."/>
            <person name="Kublanov I.V."/>
            <person name="Merkel A.Y."/>
        </authorList>
    </citation>
    <scope>NUCLEOTIDE SEQUENCE</scope>
    <source>
        <strain evidence="6">09-Me</strain>
    </source>
</reference>
<dbReference type="EC" id="2.1.1.163" evidence="5"/>
<comment type="caution">
    <text evidence="5">Lacks conserved residue(s) required for the propagation of feature annotation.</text>
</comment>
<dbReference type="HAMAP" id="MF_01813">
    <property type="entry name" value="MenG_UbiE_methyltr"/>
    <property type="match status" value="1"/>
</dbReference>
<dbReference type="InterPro" id="IPR029063">
    <property type="entry name" value="SAM-dependent_MTases_sf"/>
</dbReference>
<dbReference type="InterPro" id="IPR004033">
    <property type="entry name" value="UbiE/COQ5_MeTrFase"/>
</dbReference>
<accession>A0AAE3P2X0</accession>
<comment type="similarity">
    <text evidence="5">Belongs to the class I-like SAM-binding methyltransferase superfamily. MenG/UbiE family.</text>
</comment>
<comment type="catalytic activity">
    <reaction evidence="5">
        <text>a 2-demethylmenaquinol + S-adenosyl-L-methionine = a menaquinol + S-adenosyl-L-homocysteine + H(+)</text>
        <dbReference type="Rhea" id="RHEA:42640"/>
        <dbReference type="Rhea" id="RHEA-COMP:9539"/>
        <dbReference type="Rhea" id="RHEA-COMP:9563"/>
        <dbReference type="ChEBI" id="CHEBI:15378"/>
        <dbReference type="ChEBI" id="CHEBI:18151"/>
        <dbReference type="ChEBI" id="CHEBI:55437"/>
        <dbReference type="ChEBI" id="CHEBI:57856"/>
        <dbReference type="ChEBI" id="CHEBI:59789"/>
        <dbReference type="EC" id="2.1.1.163"/>
    </reaction>
</comment>
<evidence type="ECO:0000313" key="7">
    <source>
        <dbReference type="Proteomes" id="UP001221302"/>
    </source>
</evidence>
<name>A0AAE3P2X0_9BACT</name>
<gene>
    <name evidence="5" type="primary">menG</name>
    <name evidence="6" type="ORF">P0M35_08120</name>
</gene>
<dbReference type="PANTHER" id="PTHR43591:SF24">
    <property type="entry name" value="2-METHOXY-6-POLYPRENYL-1,4-BENZOQUINOL METHYLASE, MITOCHONDRIAL"/>
    <property type="match status" value="1"/>
</dbReference>
<keyword evidence="1 5" id="KW-0474">Menaquinone biosynthesis</keyword>
<dbReference type="Pfam" id="PF01209">
    <property type="entry name" value="Ubie_methyltran"/>
    <property type="match status" value="1"/>
</dbReference>
<keyword evidence="4 5" id="KW-0949">S-adenosyl-L-methionine</keyword>
<protein>
    <recommendedName>
        <fullName evidence="5">Demethylmenaquinone methyltransferase</fullName>
        <ecNumber evidence="5">2.1.1.163</ecNumber>
    </recommendedName>
</protein>
<organism evidence="6 7">
    <name type="scientific">Stygiobacter electus</name>
    <dbReference type="NCBI Taxonomy" id="3032292"/>
    <lineage>
        <taxon>Bacteria</taxon>
        <taxon>Pseudomonadati</taxon>
        <taxon>Ignavibacteriota</taxon>
        <taxon>Ignavibacteria</taxon>
        <taxon>Ignavibacteriales</taxon>
        <taxon>Melioribacteraceae</taxon>
        <taxon>Stygiobacter</taxon>
    </lineage>
</organism>
<dbReference type="PROSITE" id="PS51608">
    <property type="entry name" value="SAM_MT_UBIE"/>
    <property type="match status" value="1"/>
</dbReference>
<dbReference type="EMBL" id="JARGDL010000010">
    <property type="protein sequence ID" value="MDF1612113.1"/>
    <property type="molecule type" value="Genomic_DNA"/>
</dbReference>
<dbReference type="Gene3D" id="3.40.50.150">
    <property type="entry name" value="Vaccinia Virus protein VP39"/>
    <property type="match status" value="1"/>
</dbReference>
<proteinExistence type="inferred from homology"/>
<keyword evidence="6" id="KW-0830">Ubiquinone</keyword>
<sequence>MESPNKKKQVQRIFDSISYKYDFLNHLLSAGVDFYWRKKAIKFSSMDENTILLDIACGTGDFAITAKKFGVKKIFGADLSFNMLSLFNNKADWIKGKTTECVAEFLPFKNESFTNITVAFGVRNFYDIPTAFNEFRRVLVNKGKATVLEFRLPENLIIKKLYLFYFKNILPLVGKFISKDPEAYTYLPESVEEFDKKVDLKKIFFDCGFNDVKKYSLTLGLVQVIVASK</sequence>
<keyword evidence="7" id="KW-1185">Reference proteome</keyword>
<dbReference type="RefSeq" id="WP_321535881.1">
    <property type="nucleotide sequence ID" value="NZ_JARGDL010000010.1"/>
</dbReference>
<comment type="pathway">
    <text evidence="5">Quinol/quinone metabolism; menaquinone biosynthesis; menaquinol from 1,4-dihydroxy-2-naphthoate: step 2/2.</text>
</comment>
<evidence type="ECO:0000256" key="1">
    <source>
        <dbReference type="ARBA" id="ARBA00022428"/>
    </source>
</evidence>